<dbReference type="SUPFAM" id="SSF55486">
    <property type="entry name" value="Metalloproteases ('zincins'), catalytic domain"/>
    <property type="match status" value="1"/>
</dbReference>
<feature type="signal peptide" evidence="4">
    <location>
        <begin position="1"/>
        <end position="20"/>
    </location>
</feature>
<evidence type="ECO:0000259" key="6">
    <source>
        <dbReference type="PROSITE" id="PS51829"/>
    </source>
</evidence>
<feature type="domain" description="Fibronectin type-III" evidence="5">
    <location>
        <begin position="780"/>
        <end position="866"/>
    </location>
</feature>
<gene>
    <name evidence="7" type="ORF">E6C50_15425</name>
</gene>
<dbReference type="InterPro" id="IPR026444">
    <property type="entry name" value="Secre_tail"/>
</dbReference>
<comment type="caution">
    <text evidence="7">The sequence shown here is derived from an EMBL/GenBank/DDBJ whole genome shotgun (WGS) entry which is preliminary data.</text>
</comment>
<dbReference type="NCBIfam" id="TIGR04183">
    <property type="entry name" value="Por_Secre_tail"/>
    <property type="match status" value="1"/>
</dbReference>
<protein>
    <submittedName>
        <fullName evidence="7">T9SS type A sorting domain-containing protein</fullName>
    </submittedName>
</protein>
<dbReference type="RefSeq" id="WP_136404132.1">
    <property type="nucleotide sequence ID" value="NZ_SSNZ01000009.1"/>
</dbReference>
<feature type="domain" description="P/Homo B" evidence="6">
    <location>
        <begin position="862"/>
        <end position="1013"/>
    </location>
</feature>
<dbReference type="GO" id="GO:0008237">
    <property type="term" value="F:metallopeptidase activity"/>
    <property type="evidence" value="ECO:0007669"/>
    <property type="project" value="InterPro"/>
</dbReference>
<organism evidence="7 8">
    <name type="scientific">Flavobacterium supellecticarium</name>
    <dbReference type="NCBI Taxonomy" id="2565924"/>
    <lineage>
        <taxon>Bacteria</taxon>
        <taxon>Pseudomonadati</taxon>
        <taxon>Bacteroidota</taxon>
        <taxon>Flavobacteriia</taxon>
        <taxon>Flavobacteriales</taxon>
        <taxon>Flavobacteriaceae</taxon>
        <taxon>Flavobacterium</taxon>
    </lineage>
</organism>
<feature type="chain" id="PRO_5020458849" evidence="4">
    <location>
        <begin position="21"/>
        <end position="1102"/>
    </location>
</feature>
<dbReference type="Pfam" id="PF18962">
    <property type="entry name" value="Por_Secre_tail"/>
    <property type="match status" value="1"/>
</dbReference>
<dbReference type="InterPro" id="IPR003961">
    <property type="entry name" value="FN3_dom"/>
</dbReference>
<evidence type="ECO:0000313" key="8">
    <source>
        <dbReference type="Proteomes" id="UP000307507"/>
    </source>
</evidence>
<dbReference type="InterPro" id="IPR024079">
    <property type="entry name" value="MetalloPept_cat_dom_sf"/>
</dbReference>
<sequence length="1102" mass="117336">MKKQLQLAFLLLFSFSTGFAQTQRLWKPIDESSITTQKKVTRSSFPRNYNLFTLDLSALKNSLSNAPIRGQFEGKSNLIIELPNAQGQLEHFRVMETPIMEPALAAKYPMIKSYAAQGVEDPTAVARFSVTQLGLHSMTLSSEESTVFIDPYTEDRQNYIVYNKASLHRAFSDFSCLTDDGIKLPSLAEGRIGSSETALNTDDKKLRTYRLAQSCTAEYGNIFAGTGTDTQKRANIQAQMAVTITRVNGVYERDLSITMVFVANNDLLIYFGSTTADPWSGEYNVRTGITIDAAIGFANYDIGHNFNTSGGGNAGCIGCVCSTNSNPNGGFHKGTGMTGRSNPTGDAFDIDYVAHEMGHQFGGYHTQSSSNCRSGSGLTEVEPGSGSSIMAYAGICPTNVQNNSDDYFTYVNIRDILANVKTGISSSCAQITPITNNPPTADAGKDYVIPKSTAFILTGSGTDPDGDALTYTWEQNDPQNPNSAAAPTATRVNGPMFRTIRGTTSPTRYMPALATVLAGNTANTWEVCPSVARTLNFSLTTRDNKAGGGQTASDLMKVTVSGTAGPFLVSVPNTNVTWQAGTNQNVTWDVAGTTANGVNTPYVDIYLSTNGGTSFDTLLASKVPNDGSEVVTIPNTPGAQNRIMVRGYDNIFYDVSNANFTISAPAATFASAFNGVAGEQNKSICTGSSIAYTIDYKVHNGFSGTTTFSATGNPAGTTVTFSPTSISTNGTVTMTVSNTNAATPGLYTLNVTATSGSTTKNANYYLDLLNSNFGTMSLTTPADLAVGQNTSVTLSWTANSNANAYDVQVATDNAFTNIISSGSSATNSYTVSGLSQATNYFWRVQPKNAACIGTYSNPFKFTTGQISCASSASANVPITISASGTPTINSTLNIPSGGVISSVAITMNVTHTWINDITAILISPTGTQVQLFAQPCTSDDIQNIVATFSDSGNPVVCGTNPGISGTVLPTQSLSAFNGQNSTGNWTLRISDAYNQDGGVLNSWSLNICTVSAALELTETKLNNFMIYPNPNNGSFHVQFTPDASNTTEITVFDISGRRIYNRNFQTTTIFNESIQLENTQSGIYLVTVKNGDRQETQKIVIR</sequence>
<evidence type="ECO:0000259" key="5">
    <source>
        <dbReference type="PROSITE" id="PS50853"/>
    </source>
</evidence>
<reference evidence="7 8" key="1">
    <citation type="submission" date="2019-04" db="EMBL/GenBank/DDBJ databases">
        <title>Flavobacterium sp. nov. isolated from construction timber.</title>
        <authorList>
            <person name="Lin S.-Y."/>
            <person name="Chang C.-T."/>
            <person name="Young C.-C."/>
        </authorList>
    </citation>
    <scope>NUCLEOTIDE SEQUENCE [LARGE SCALE GENOMIC DNA]</scope>
    <source>
        <strain evidence="7 8">CC-CTC003</strain>
    </source>
</reference>
<dbReference type="InterPro" id="IPR036116">
    <property type="entry name" value="FN3_sf"/>
</dbReference>
<accession>A0A4S3ZRM8</accession>
<dbReference type="Pfam" id="PF13583">
    <property type="entry name" value="Reprolysin_4"/>
    <property type="match status" value="1"/>
</dbReference>
<dbReference type="PROSITE" id="PS50853">
    <property type="entry name" value="FN3"/>
    <property type="match status" value="1"/>
</dbReference>
<evidence type="ECO:0000256" key="1">
    <source>
        <dbReference type="ARBA" id="ARBA00022670"/>
    </source>
</evidence>
<dbReference type="CDD" id="cd00063">
    <property type="entry name" value="FN3"/>
    <property type="match status" value="1"/>
</dbReference>
<dbReference type="PROSITE" id="PS51829">
    <property type="entry name" value="P_HOMO_B"/>
    <property type="match status" value="1"/>
</dbReference>
<dbReference type="SUPFAM" id="SSF49265">
    <property type="entry name" value="Fibronectin type III"/>
    <property type="match status" value="1"/>
</dbReference>
<dbReference type="Pfam" id="PF00041">
    <property type="entry name" value="fn3"/>
    <property type="match status" value="1"/>
</dbReference>
<evidence type="ECO:0000256" key="3">
    <source>
        <dbReference type="ARBA" id="ARBA00022801"/>
    </source>
</evidence>
<dbReference type="InterPro" id="IPR008979">
    <property type="entry name" value="Galactose-bd-like_sf"/>
</dbReference>
<dbReference type="Pfam" id="PF01483">
    <property type="entry name" value="P_proprotein"/>
    <property type="match status" value="1"/>
</dbReference>
<dbReference type="GO" id="GO:0006508">
    <property type="term" value="P:proteolysis"/>
    <property type="evidence" value="ECO:0007669"/>
    <property type="project" value="UniProtKB-KW"/>
</dbReference>
<dbReference type="Gene3D" id="2.60.40.10">
    <property type="entry name" value="Immunoglobulins"/>
    <property type="match status" value="2"/>
</dbReference>
<dbReference type="InterPro" id="IPR002884">
    <property type="entry name" value="P_dom"/>
</dbReference>
<dbReference type="Gene3D" id="2.60.120.260">
    <property type="entry name" value="Galactose-binding domain-like"/>
    <property type="match status" value="1"/>
</dbReference>
<keyword evidence="2 4" id="KW-0732">Signal</keyword>
<name>A0A4S3ZRM8_9FLAO</name>
<dbReference type="OrthoDB" id="9792152at2"/>
<dbReference type="GO" id="GO:0004252">
    <property type="term" value="F:serine-type endopeptidase activity"/>
    <property type="evidence" value="ECO:0007669"/>
    <property type="project" value="InterPro"/>
</dbReference>
<dbReference type="Proteomes" id="UP000307507">
    <property type="component" value="Unassembled WGS sequence"/>
</dbReference>
<dbReference type="Gene3D" id="3.40.390.10">
    <property type="entry name" value="Collagenase (Catalytic Domain)"/>
    <property type="match status" value="1"/>
</dbReference>
<evidence type="ECO:0000313" key="7">
    <source>
        <dbReference type="EMBL" id="THF48231.1"/>
    </source>
</evidence>
<keyword evidence="3" id="KW-0378">Hydrolase</keyword>
<dbReference type="InterPro" id="IPR013783">
    <property type="entry name" value="Ig-like_fold"/>
</dbReference>
<proteinExistence type="predicted"/>
<keyword evidence="8" id="KW-1185">Reference proteome</keyword>
<evidence type="ECO:0000256" key="4">
    <source>
        <dbReference type="SAM" id="SignalP"/>
    </source>
</evidence>
<keyword evidence="1" id="KW-0645">Protease</keyword>
<dbReference type="EMBL" id="SSNZ01000009">
    <property type="protein sequence ID" value="THF48231.1"/>
    <property type="molecule type" value="Genomic_DNA"/>
</dbReference>
<dbReference type="AlphaFoldDB" id="A0A4S3ZRM8"/>
<evidence type="ECO:0000256" key="2">
    <source>
        <dbReference type="ARBA" id="ARBA00022729"/>
    </source>
</evidence>
<dbReference type="SUPFAM" id="SSF49785">
    <property type="entry name" value="Galactose-binding domain-like"/>
    <property type="match status" value="1"/>
</dbReference>